<comment type="caution">
    <text evidence="3">The sequence shown here is derived from an EMBL/GenBank/DDBJ whole genome shotgun (WGS) entry which is preliminary data.</text>
</comment>
<proteinExistence type="predicted"/>
<dbReference type="SUPFAM" id="SSF52540">
    <property type="entry name" value="P-loop containing nucleoside triphosphate hydrolases"/>
    <property type="match status" value="1"/>
</dbReference>
<dbReference type="OrthoDB" id="7464126at2759"/>
<keyword evidence="1" id="KW-0677">Repeat</keyword>
<organism evidence="3 4">
    <name type="scientific">Tetrapyrgos nigripes</name>
    <dbReference type="NCBI Taxonomy" id="182062"/>
    <lineage>
        <taxon>Eukaryota</taxon>
        <taxon>Fungi</taxon>
        <taxon>Dikarya</taxon>
        <taxon>Basidiomycota</taxon>
        <taxon>Agaricomycotina</taxon>
        <taxon>Agaricomycetes</taxon>
        <taxon>Agaricomycetidae</taxon>
        <taxon>Agaricales</taxon>
        <taxon>Marasmiineae</taxon>
        <taxon>Marasmiaceae</taxon>
        <taxon>Tetrapyrgos</taxon>
    </lineage>
</organism>
<dbReference type="PANTHER" id="PTHR10039">
    <property type="entry name" value="AMELOGENIN"/>
    <property type="match status" value="1"/>
</dbReference>
<dbReference type="Proteomes" id="UP000559256">
    <property type="component" value="Unassembled WGS sequence"/>
</dbReference>
<sequence>MASGINIHGPRVELFNQSSQFIIKDTTINVIGGDQYNNSNAVVGNAKPTEWITAPNPLENFNAAYPKIVKNTGTWLLEDESFQNWKNNGNLLWLQGKAGSGKTFLCTNIINNLRKANALVFYYFDTRDQAKVKYDGFVSSLLCQVAGKSRNDDAQAKLQTLYASNTAIYIVIDGVDECEEQTRVVASRPHLNMSRIGAEQKITISLDDKSGVNADIERYVDIKLEQSDFSEELKTEIKTGLVHGSNGQIRWVDCQWTEINEIVVPDEIREALQSLPSTLEETYAKILERTKSRASAKKLLQWLIYSFRALRIKKWRTF</sequence>
<dbReference type="Gene3D" id="3.40.50.300">
    <property type="entry name" value="P-loop containing nucleotide triphosphate hydrolases"/>
    <property type="match status" value="1"/>
</dbReference>
<reference evidence="3 4" key="1">
    <citation type="journal article" date="2020" name="ISME J.">
        <title>Uncovering the hidden diversity of litter-decomposition mechanisms in mushroom-forming fungi.</title>
        <authorList>
            <person name="Floudas D."/>
            <person name="Bentzer J."/>
            <person name="Ahren D."/>
            <person name="Johansson T."/>
            <person name="Persson P."/>
            <person name="Tunlid A."/>
        </authorList>
    </citation>
    <scope>NUCLEOTIDE SEQUENCE [LARGE SCALE GENOMIC DNA]</scope>
    <source>
        <strain evidence="3 4">CBS 291.85</strain>
    </source>
</reference>
<dbReference type="InterPro" id="IPR027417">
    <property type="entry name" value="P-loop_NTPase"/>
</dbReference>
<dbReference type="InterPro" id="IPR007111">
    <property type="entry name" value="NACHT_NTPase"/>
</dbReference>
<evidence type="ECO:0000256" key="1">
    <source>
        <dbReference type="ARBA" id="ARBA00022737"/>
    </source>
</evidence>
<protein>
    <recommendedName>
        <fullName evidence="2">NACHT domain-containing protein</fullName>
    </recommendedName>
</protein>
<accession>A0A8H5B6C1</accession>
<dbReference type="Pfam" id="PF24883">
    <property type="entry name" value="NPHP3_N"/>
    <property type="match status" value="1"/>
</dbReference>
<feature type="domain" description="NACHT" evidence="2">
    <location>
        <begin position="90"/>
        <end position="177"/>
    </location>
</feature>
<evidence type="ECO:0000313" key="3">
    <source>
        <dbReference type="EMBL" id="KAF5317451.1"/>
    </source>
</evidence>
<dbReference type="PROSITE" id="PS50837">
    <property type="entry name" value="NACHT"/>
    <property type="match status" value="1"/>
</dbReference>
<gene>
    <name evidence="3" type="ORF">D9758_018836</name>
</gene>
<dbReference type="PANTHER" id="PTHR10039:SF16">
    <property type="entry name" value="GPI INOSITOL-DEACYLASE"/>
    <property type="match status" value="1"/>
</dbReference>
<evidence type="ECO:0000313" key="4">
    <source>
        <dbReference type="Proteomes" id="UP000559256"/>
    </source>
</evidence>
<name>A0A8H5B6C1_9AGAR</name>
<evidence type="ECO:0000259" key="2">
    <source>
        <dbReference type="PROSITE" id="PS50837"/>
    </source>
</evidence>
<dbReference type="EMBL" id="JAACJM010000482">
    <property type="protein sequence ID" value="KAF5317451.1"/>
    <property type="molecule type" value="Genomic_DNA"/>
</dbReference>
<keyword evidence="4" id="KW-1185">Reference proteome</keyword>
<dbReference type="AlphaFoldDB" id="A0A8H5B6C1"/>
<dbReference type="InterPro" id="IPR056884">
    <property type="entry name" value="NPHP3-like_N"/>
</dbReference>